<reference evidence="2" key="1">
    <citation type="submission" date="2020-11" db="EMBL/GenBank/DDBJ databases">
        <title>Carbohydrate-dependent, anaerobic sulfur respiration: A novel catabolism in halophilic archaea.</title>
        <authorList>
            <person name="Sorokin D.Y."/>
            <person name="Messina E."/>
            <person name="Smedile F."/>
            <person name="La Cono V."/>
            <person name="Hallsworth J.E."/>
            <person name="Yakimov M.M."/>
        </authorList>
    </citation>
    <scope>NUCLEOTIDE SEQUENCE</scope>
    <source>
        <strain evidence="2">AArc-S</strain>
    </source>
</reference>
<dbReference type="EMBL" id="CP064786">
    <property type="protein sequence ID" value="QSG03038.1"/>
    <property type="molecule type" value="Genomic_DNA"/>
</dbReference>
<keyword evidence="1" id="KW-0472">Membrane</keyword>
<evidence type="ECO:0000256" key="1">
    <source>
        <dbReference type="SAM" id="Phobius"/>
    </source>
</evidence>
<accession>A0A897MSM5</accession>
<organism evidence="2 3">
    <name type="scientific">Natranaeroarchaeum sulfidigenes</name>
    <dbReference type="NCBI Taxonomy" id="2784880"/>
    <lineage>
        <taxon>Archaea</taxon>
        <taxon>Methanobacteriati</taxon>
        <taxon>Methanobacteriota</taxon>
        <taxon>Stenosarchaea group</taxon>
        <taxon>Halobacteria</taxon>
        <taxon>Halobacteriales</taxon>
        <taxon>Natronoarchaeaceae</taxon>
        <taxon>Natranaeroarchaeum</taxon>
    </lineage>
</organism>
<evidence type="ECO:0000313" key="2">
    <source>
        <dbReference type="EMBL" id="QSG03038.1"/>
    </source>
</evidence>
<keyword evidence="3" id="KW-1185">Reference proteome</keyword>
<name>A0A897MSM5_9EURY</name>
<proteinExistence type="predicted"/>
<dbReference type="RefSeq" id="WP_238477103.1">
    <property type="nucleotide sequence ID" value="NZ_CP064786.1"/>
</dbReference>
<evidence type="ECO:0000313" key="3">
    <source>
        <dbReference type="Proteomes" id="UP000663586"/>
    </source>
</evidence>
<dbReference type="GeneID" id="70685205"/>
<keyword evidence="1" id="KW-1133">Transmembrane helix</keyword>
<evidence type="ECO:0008006" key="4">
    <source>
        <dbReference type="Google" id="ProtNLM"/>
    </source>
</evidence>
<keyword evidence="1" id="KW-0812">Transmembrane</keyword>
<sequence>MDEYFSGVGKSVGIERRDVRNLAFTVGIMSLVLFAYVQGPLIDRMFTAVVGGAISGIVFLVVTLVINQIKPDHW</sequence>
<dbReference type="AlphaFoldDB" id="A0A897MSM5"/>
<dbReference type="Proteomes" id="UP000663586">
    <property type="component" value="Chromosome"/>
</dbReference>
<feature type="transmembrane region" description="Helical" evidence="1">
    <location>
        <begin position="45"/>
        <end position="66"/>
    </location>
</feature>
<gene>
    <name evidence="2" type="ORF">AArcS_1829</name>
</gene>
<feature type="transmembrane region" description="Helical" evidence="1">
    <location>
        <begin position="21"/>
        <end position="39"/>
    </location>
</feature>
<protein>
    <recommendedName>
        <fullName evidence="4">Major facilitator superfamily (MFS) profile domain-containing protein</fullName>
    </recommendedName>
</protein>
<dbReference type="KEGG" id="hara:AArcS_1829"/>